<comment type="similarity">
    <text evidence="2">Belongs to the DEAD box helicase family. DDX5/DBP2 subfamily.</text>
</comment>
<feature type="compositionally biased region" description="Gly residues" evidence="14">
    <location>
        <begin position="551"/>
        <end position="583"/>
    </location>
</feature>
<evidence type="ECO:0000259" key="16">
    <source>
        <dbReference type="PROSITE" id="PS51194"/>
    </source>
</evidence>
<dbReference type="InterPro" id="IPR014001">
    <property type="entry name" value="Helicase_ATP-bd"/>
</dbReference>
<feature type="compositionally biased region" description="Basic and acidic residues" evidence="14">
    <location>
        <begin position="46"/>
        <end position="96"/>
    </location>
</feature>
<reference evidence="18 19" key="1">
    <citation type="journal article" date="2021" name="Sci. Rep.">
        <title>The genome of the diatom Chaetoceros tenuissimus carries an ancient integrated fragment of an extant virus.</title>
        <authorList>
            <person name="Hongo Y."/>
            <person name="Kimura K."/>
            <person name="Takaki Y."/>
            <person name="Yoshida Y."/>
            <person name="Baba S."/>
            <person name="Kobayashi G."/>
            <person name="Nagasaki K."/>
            <person name="Hano T."/>
            <person name="Tomaru Y."/>
        </authorList>
    </citation>
    <scope>NUCLEOTIDE SEQUENCE [LARGE SCALE GENOMIC DNA]</scope>
    <source>
        <strain evidence="18 19">NIES-3715</strain>
    </source>
</reference>
<keyword evidence="4" id="KW-0690">Ribosome biogenesis</keyword>
<feature type="domain" description="Helicase C-terminal" evidence="16">
    <location>
        <begin position="370"/>
        <end position="546"/>
    </location>
</feature>
<dbReference type="InterPro" id="IPR000629">
    <property type="entry name" value="RNA-helicase_DEAD-box_CS"/>
</dbReference>
<dbReference type="EMBL" id="BLLK01000046">
    <property type="protein sequence ID" value="GFH52854.1"/>
    <property type="molecule type" value="Genomic_DNA"/>
</dbReference>
<dbReference type="PANTHER" id="PTHR47958">
    <property type="entry name" value="ATP-DEPENDENT RNA HELICASE DBP3"/>
    <property type="match status" value="1"/>
</dbReference>
<dbReference type="PROSITE" id="PS51192">
    <property type="entry name" value="HELICASE_ATP_BIND_1"/>
    <property type="match status" value="1"/>
</dbReference>
<feature type="region of interest" description="Disordered" evidence="14">
    <location>
        <begin position="385"/>
        <end position="405"/>
    </location>
</feature>
<evidence type="ECO:0000256" key="12">
    <source>
        <dbReference type="PROSITE-ProRule" id="PRU00552"/>
    </source>
</evidence>
<dbReference type="Gene3D" id="3.40.50.300">
    <property type="entry name" value="P-loop containing nucleotide triphosphate hydrolases"/>
    <property type="match status" value="2"/>
</dbReference>
<dbReference type="GO" id="GO:0016787">
    <property type="term" value="F:hydrolase activity"/>
    <property type="evidence" value="ECO:0007669"/>
    <property type="project" value="UniProtKB-KW"/>
</dbReference>
<evidence type="ECO:0000256" key="8">
    <source>
        <dbReference type="ARBA" id="ARBA00022806"/>
    </source>
</evidence>
<dbReference type="CDD" id="cd18787">
    <property type="entry name" value="SF2_C_DEAD"/>
    <property type="match status" value="1"/>
</dbReference>
<keyword evidence="8 13" id="KW-0347">Helicase</keyword>
<evidence type="ECO:0000256" key="7">
    <source>
        <dbReference type="ARBA" id="ARBA00022801"/>
    </source>
</evidence>
<keyword evidence="19" id="KW-1185">Reference proteome</keyword>
<dbReference type="EC" id="3.6.4.13" evidence="3"/>
<dbReference type="PROSITE" id="PS51195">
    <property type="entry name" value="Q_MOTIF"/>
    <property type="match status" value="1"/>
</dbReference>
<evidence type="ECO:0000259" key="15">
    <source>
        <dbReference type="PROSITE" id="PS51192"/>
    </source>
</evidence>
<dbReference type="FunFam" id="3.40.50.300:FF:000008">
    <property type="entry name" value="ATP-dependent RNA helicase RhlB"/>
    <property type="match status" value="1"/>
</dbReference>
<dbReference type="InterPro" id="IPR027417">
    <property type="entry name" value="P-loop_NTPase"/>
</dbReference>
<keyword evidence="10" id="KW-0539">Nucleus</keyword>
<dbReference type="GO" id="GO:0003724">
    <property type="term" value="F:RNA helicase activity"/>
    <property type="evidence" value="ECO:0007669"/>
    <property type="project" value="UniProtKB-EC"/>
</dbReference>
<dbReference type="AlphaFoldDB" id="A0AAD3CVX1"/>
<evidence type="ECO:0000256" key="9">
    <source>
        <dbReference type="ARBA" id="ARBA00022840"/>
    </source>
</evidence>
<dbReference type="InterPro" id="IPR044742">
    <property type="entry name" value="DEAD/DEAH_RhlB"/>
</dbReference>
<feature type="compositionally biased region" description="Basic and acidic residues" evidence="14">
    <location>
        <begin position="1"/>
        <end position="39"/>
    </location>
</feature>
<evidence type="ECO:0000256" key="4">
    <source>
        <dbReference type="ARBA" id="ARBA00022517"/>
    </source>
</evidence>
<dbReference type="Pfam" id="PF00270">
    <property type="entry name" value="DEAD"/>
    <property type="match status" value="1"/>
</dbReference>
<dbReference type="InterPro" id="IPR014014">
    <property type="entry name" value="RNA_helicase_DEAD_Q_motif"/>
</dbReference>
<keyword evidence="7 13" id="KW-0378">Hydrolase</keyword>
<keyword evidence="5" id="KW-0698">rRNA processing</keyword>
<dbReference type="SMART" id="SM00490">
    <property type="entry name" value="HELICc"/>
    <property type="match status" value="1"/>
</dbReference>
<keyword evidence="6 13" id="KW-0547">Nucleotide-binding</keyword>
<feature type="domain" description="Helicase ATP-binding" evidence="15">
    <location>
        <begin position="165"/>
        <end position="341"/>
    </location>
</feature>
<evidence type="ECO:0000256" key="6">
    <source>
        <dbReference type="ARBA" id="ARBA00022741"/>
    </source>
</evidence>
<feature type="short sequence motif" description="Q motif" evidence="12">
    <location>
        <begin position="134"/>
        <end position="162"/>
    </location>
</feature>
<evidence type="ECO:0000256" key="5">
    <source>
        <dbReference type="ARBA" id="ARBA00022552"/>
    </source>
</evidence>
<evidence type="ECO:0000256" key="13">
    <source>
        <dbReference type="RuleBase" id="RU000492"/>
    </source>
</evidence>
<feature type="region of interest" description="Disordered" evidence="14">
    <location>
        <begin position="545"/>
        <end position="589"/>
    </location>
</feature>
<keyword evidence="9 13" id="KW-0067">ATP-binding</keyword>
<evidence type="ECO:0000256" key="3">
    <source>
        <dbReference type="ARBA" id="ARBA00012552"/>
    </source>
</evidence>
<feature type="region of interest" description="Disordered" evidence="14">
    <location>
        <begin position="1"/>
        <end position="107"/>
    </location>
</feature>
<evidence type="ECO:0000256" key="14">
    <source>
        <dbReference type="SAM" id="MobiDB-lite"/>
    </source>
</evidence>
<evidence type="ECO:0000313" key="19">
    <source>
        <dbReference type="Proteomes" id="UP001054902"/>
    </source>
</evidence>
<comment type="subcellular location">
    <subcellularLocation>
        <location evidence="1">Nucleus</location>
        <location evidence="1">Nucleolus</location>
    </subcellularLocation>
</comment>
<comment type="function">
    <text evidence="11">ATP-dependent RNA helicase required for 60S ribosomal subunit synthesis. Involved in efficient pre-rRNA processing, predominantly at site A3, which is necessary for the normal formation of 25S and 5.8S rRNAs.</text>
</comment>
<name>A0AAD3CVX1_9STRA</name>
<proteinExistence type="inferred from homology"/>
<dbReference type="SUPFAM" id="SSF52540">
    <property type="entry name" value="P-loop containing nucleoside triphosphate hydrolases"/>
    <property type="match status" value="1"/>
</dbReference>
<protein>
    <recommendedName>
        <fullName evidence="3">RNA helicase</fullName>
        <ecNumber evidence="3">3.6.4.13</ecNumber>
    </recommendedName>
</protein>
<dbReference type="Pfam" id="PF00271">
    <property type="entry name" value="Helicase_C"/>
    <property type="match status" value="1"/>
</dbReference>
<dbReference type="GO" id="GO:0003676">
    <property type="term" value="F:nucleic acid binding"/>
    <property type="evidence" value="ECO:0007669"/>
    <property type="project" value="InterPro"/>
</dbReference>
<dbReference type="PROSITE" id="PS51194">
    <property type="entry name" value="HELICASE_CTER"/>
    <property type="match status" value="1"/>
</dbReference>
<dbReference type="Proteomes" id="UP001054902">
    <property type="component" value="Unassembled WGS sequence"/>
</dbReference>
<evidence type="ECO:0000256" key="11">
    <source>
        <dbReference type="ARBA" id="ARBA00037449"/>
    </source>
</evidence>
<dbReference type="PROSITE" id="PS00039">
    <property type="entry name" value="DEAD_ATP_HELICASE"/>
    <property type="match status" value="1"/>
</dbReference>
<dbReference type="InterPro" id="IPR011545">
    <property type="entry name" value="DEAD/DEAH_box_helicase_dom"/>
</dbReference>
<sequence length="589" mass="65473">MGSEEDKKKERKEKLKAEAEKLGISYKELKEQKKKAKEEKKKKRAREAEKLDTSEHKDDMKRMRTWSHDEKDPEAENTKRRRTRSMDAKEEKDAVLDQKASMSPTEWRKDQHITIKGHGKYANVKPSDMPDPFLKFTDAPFCNAILKGFEAAGFTAPTCIQAQAWPIALRGDDMISIAKTGSGKTCGFLLPSIHQHLGSGKASRGYRKPVLLVLAPTRELAVQIMDETKKFGRPLGFNGVCCYGGSSKFPQIAAIERGVDCIIATPGRINDLLEMRKVDLSNVKYLVLDEADRMLDMGFEPQIRSIIAKVPEKRQTLLFSATWPKEIQRLAFDFLTDPIQVNVGEVGVLNANKDIKQHMHMIGESDKFDKLKEILTELTAEGVDKDAEKKSNAQAGRRMPPKDLGGKQHKKVIVFTAKKVSCNDLANSLWDDGFAVDCLHGDRAQWERTKVMNAFKDGSLRMLIATDVAARGLDVKDVGVVINYDMPAGVNAVEDYVHRIGRTGRAGAKGTAHTFFTQGDRKCATQLVEVLTKADQEIPPELQSMARPRFGGRGGRGGGRGRGRGYSGGRGGRGYMSGGGRGRGGYRRY</sequence>
<evidence type="ECO:0000256" key="1">
    <source>
        <dbReference type="ARBA" id="ARBA00004604"/>
    </source>
</evidence>
<feature type="domain" description="DEAD-box RNA helicase Q" evidence="17">
    <location>
        <begin position="134"/>
        <end position="162"/>
    </location>
</feature>
<dbReference type="GO" id="GO:0005524">
    <property type="term" value="F:ATP binding"/>
    <property type="evidence" value="ECO:0007669"/>
    <property type="project" value="UniProtKB-KW"/>
</dbReference>
<evidence type="ECO:0000256" key="10">
    <source>
        <dbReference type="ARBA" id="ARBA00023242"/>
    </source>
</evidence>
<organism evidence="18 19">
    <name type="scientific">Chaetoceros tenuissimus</name>
    <dbReference type="NCBI Taxonomy" id="426638"/>
    <lineage>
        <taxon>Eukaryota</taxon>
        <taxon>Sar</taxon>
        <taxon>Stramenopiles</taxon>
        <taxon>Ochrophyta</taxon>
        <taxon>Bacillariophyta</taxon>
        <taxon>Coscinodiscophyceae</taxon>
        <taxon>Chaetocerotophycidae</taxon>
        <taxon>Chaetocerotales</taxon>
        <taxon>Chaetocerotaceae</taxon>
        <taxon>Chaetoceros</taxon>
    </lineage>
</organism>
<gene>
    <name evidence="18" type="ORF">CTEN210_09330</name>
</gene>
<evidence type="ECO:0000313" key="18">
    <source>
        <dbReference type="EMBL" id="GFH52854.1"/>
    </source>
</evidence>
<accession>A0AAD3CVX1</accession>
<dbReference type="InterPro" id="IPR001650">
    <property type="entry name" value="Helicase_C-like"/>
</dbReference>
<dbReference type="CDD" id="cd00268">
    <property type="entry name" value="DEADc"/>
    <property type="match status" value="1"/>
</dbReference>
<evidence type="ECO:0000256" key="2">
    <source>
        <dbReference type="ARBA" id="ARBA00009334"/>
    </source>
</evidence>
<evidence type="ECO:0000259" key="17">
    <source>
        <dbReference type="PROSITE" id="PS51195"/>
    </source>
</evidence>
<comment type="caution">
    <text evidence="18">The sequence shown here is derived from an EMBL/GenBank/DDBJ whole genome shotgun (WGS) entry which is preliminary data.</text>
</comment>
<dbReference type="SMART" id="SM00487">
    <property type="entry name" value="DEXDc"/>
    <property type="match status" value="1"/>
</dbReference>